<evidence type="ECO:0000256" key="5">
    <source>
        <dbReference type="ARBA" id="ARBA00032024"/>
    </source>
</evidence>
<feature type="domain" description="Ketopantoate reductase C-terminal" evidence="7">
    <location>
        <begin position="221"/>
        <end position="359"/>
    </location>
</feature>
<dbReference type="GO" id="GO:0050661">
    <property type="term" value="F:NADP binding"/>
    <property type="evidence" value="ECO:0007669"/>
    <property type="project" value="TreeGrafter"/>
</dbReference>
<dbReference type="PANTHER" id="PTHR43765:SF2">
    <property type="entry name" value="2-DEHYDROPANTOATE 2-REDUCTASE"/>
    <property type="match status" value="1"/>
</dbReference>
<evidence type="ECO:0000256" key="4">
    <source>
        <dbReference type="ARBA" id="ARBA00023002"/>
    </source>
</evidence>
<dbReference type="NCBIfam" id="TIGR00745">
    <property type="entry name" value="apbA_panE"/>
    <property type="match status" value="1"/>
</dbReference>
<dbReference type="SUPFAM" id="SSF51735">
    <property type="entry name" value="NAD(P)-binding Rossmann-fold domains"/>
    <property type="match status" value="1"/>
</dbReference>
<name>A0A0C3SFG5_PHLG1</name>
<protein>
    <recommendedName>
        <fullName evidence="2">2-dehydropantoate 2-reductase</fullName>
        <ecNumber evidence="2">1.1.1.169</ecNumber>
    </recommendedName>
    <alternativeName>
        <fullName evidence="5">Ketopantoate reductase</fullName>
    </alternativeName>
</protein>
<dbReference type="InterPro" id="IPR013328">
    <property type="entry name" value="6PGD_dom2"/>
</dbReference>
<dbReference type="InterPro" id="IPR013752">
    <property type="entry name" value="KPA_reductase"/>
</dbReference>
<dbReference type="GO" id="GO:0005739">
    <property type="term" value="C:mitochondrion"/>
    <property type="evidence" value="ECO:0007669"/>
    <property type="project" value="TreeGrafter"/>
</dbReference>
<reference evidence="8 9" key="1">
    <citation type="journal article" date="2014" name="PLoS Genet.">
        <title>Analysis of the Phlebiopsis gigantea genome, transcriptome and secretome provides insight into its pioneer colonization strategies of wood.</title>
        <authorList>
            <person name="Hori C."/>
            <person name="Ishida T."/>
            <person name="Igarashi K."/>
            <person name="Samejima M."/>
            <person name="Suzuki H."/>
            <person name="Master E."/>
            <person name="Ferreira P."/>
            <person name="Ruiz-Duenas F.J."/>
            <person name="Held B."/>
            <person name="Canessa P."/>
            <person name="Larrondo L.F."/>
            <person name="Schmoll M."/>
            <person name="Druzhinina I.S."/>
            <person name="Kubicek C.P."/>
            <person name="Gaskell J.A."/>
            <person name="Kersten P."/>
            <person name="St John F."/>
            <person name="Glasner J."/>
            <person name="Sabat G."/>
            <person name="Splinter BonDurant S."/>
            <person name="Syed K."/>
            <person name="Yadav J."/>
            <person name="Mgbeahuruike A.C."/>
            <person name="Kovalchuk A."/>
            <person name="Asiegbu F.O."/>
            <person name="Lackner G."/>
            <person name="Hoffmeister D."/>
            <person name="Rencoret J."/>
            <person name="Gutierrez A."/>
            <person name="Sun H."/>
            <person name="Lindquist E."/>
            <person name="Barry K."/>
            <person name="Riley R."/>
            <person name="Grigoriev I.V."/>
            <person name="Henrissat B."/>
            <person name="Kues U."/>
            <person name="Berka R.M."/>
            <person name="Martinez A.T."/>
            <person name="Covert S.F."/>
            <person name="Blanchette R.A."/>
            <person name="Cullen D."/>
        </authorList>
    </citation>
    <scope>NUCLEOTIDE SEQUENCE [LARGE SCALE GENOMIC DNA]</scope>
    <source>
        <strain evidence="8 9">11061_1 CR5-6</strain>
    </source>
</reference>
<gene>
    <name evidence="8" type="ORF">PHLGIDRAFT_399652</name>
</gene>
<dbReference type="InterPro" id="IPR050838">
    <property type="entry name" value="Ketopantoate_reductase"/>
</dbReference>
<organism evidence="8 9">
    <name type="scientific">Phlebiopsis gigantea (strain 11061_1 CR5-6)</name>
    <name type="common">White-rot fungus</name>
    <name type="synonym">Peniophora gigantea</name>
    <dbReference type="NCBI Taxonomy" id="745531"/>
    <lineage>
        <taxon>Eukaryota</taxon>
        <taxon>Fungi</taxon>
        <taxon>Dikarya</taxon>
        <taxon>Basidiomycota</taxon>
        <taxon>Agaricomycotina</taxon>
        <taxon>Agaricomycetes</taxon>
        <taxon>Polyporales</taxon>
        <taxon>Phanerochaetaceae</taxon>
        <taxon>Phlebiopsis</taxon>
    </lineage>
</organism>
<dbReference type="Pfam" id="PF02558">
    <property type="entry name" value="ApbA"/>
    <property type="match status" value="1"/>
</dbReference>
<dbReference type="PANTHER" id="PTHR43765">
    <property type="entry name" value="2-DEHYDROPANTOATE 2-REDUCTASE-RELATED"/>
    <property type="match status" value="1"/>
</dbReference>
<dbReference type="SUPFAM" id="SSF48179">
    <property type="entry name" value="6-phosphogluconate dehydrogenase C-terminal domain-like"/>
    <property type="match status" value="1"/>
</dbReference>
<evidence type="ECO:0000259" key="7">
    <source>
        <dbReference type="Pfam" id="PF08546"/>
    </source>
</evidence>
<comment type="similarity">
    <text evidence="1">Belongs to the ketopantoate reductase family.</text>
</comment>
<evidence type="ECO:0000313" key="9">
    <source>
        <dbReference type="Proteomes" id="UP000053257"/>
    </source>
</evidence>
<evidence type="ECO:0000313" key="8">
    <source>
        <dbReference type="EMBL" id="KIP12045.1"/>
    </source>
</evidence>
<dbReference type="Gene3D" id="3.40.50.720">
    <property type="entry name" value="NAD(P)-binding Rossmann-like Domain"/>
    <property type="match status" value="1"/>
</dbReference>
<evidence type="ECO:0000259" key="6">
    <source>
        <dbReference type="Pfam" id="PF02558"/>
    </source>
</evidence>
<dbReference type="GO" id="GO:0008677">
    <property type="term" value="F:2-dehydropantoate 2-reductase activity"/>
    <property type="evidence" value="ECO:0007669"/>
    <property type="project" value="UniProtKB-EC"/>
</dbReference>
<dbReference type="InterPro" id="IPR008927">
    <property type="entry name" value="6-PGluconate_DH-like_C_sf"/>
</dbReference>
<sequence>MRFHVLGLGPIGCLLAHHLRQTVSNHHSITLVHKSTKYAANAVNPSSRVLLERNSIVVPQSGFQHETFDHKVEPTTSKTTPIESLIVCVKAHHTVNTIRALLPRLTPDTTIVLMQNGMGIYEALIREIFRNPDRRPHFVVASITHGAFLKDYMHVVHAGVGGIQLGVVPEHGADFEASYPHMSLADLGERTPRSDTLRHTVAALTGLAALNVDWQSFYTIQMALRRKVVVNAVVNPLTALMDCKNGAVLAHPSGRAICERVCLEAANVFRAQHAADLRDVRASSREHNTTFPFQLTKDALVQEVERVAQVTANNYSSMLMDIKRGRTTEIGFMNGYLCDLGKRHNVQMPTNSLLMRLIDLRTRIPVHL</sequence>
<dbReference type="EMBL" id="KN840442">
    <property type="protein sequence ID" value="KIP12045.1"/>
    <property type="molecule type" value="Genomic_DNA"/>
</dbReference>
<dbReference type="InterPro" id="IPR036291">
    <property type="entry name" value="NAD(P)-bd_dom_sf"/>
</dbReference>
<dbReference type="InterPro" id="IPR013332">
    <property type="entry name" value="KPR_N"/>
</dbReference>
<dbReference type="Gene3D" id="1.10.1040.10">
    <property type="entry name" value="N-(1-d-carboxylethyl)-l-norvaline Dehydrogenase, domain 2"/>
    <property type="match status" value="1"/>
</dbReference>
<dbReference type="Pfam" id="PF08546">
    <property type="entry name" value="ApbA_C"/>
    <property type="match status" value="1"/>
</dbReference>
<keyword evidence="9" id="KW-1185">Reference proteome</keyword>
<dbReference type="InterPro" id="IPR003710">
    <property type="entry name" value="ApbA"/>
</dbReference>
<evidence type="ECO:0000256" key="2">
    <source>
        <dbReference type="ARBA" id="ARBA00013014"/>
    </source>
</evidence>
<keyword evidence="3" id="KW-0521">NADP</keyword>
<dbReference type="AlphaFoldDB" id="A0A0C3SFG5"/>
<evidence type="ECO:0000256" key="3">
    <source>
        <dbReference type="ARBA" id="ARBA00022857"/>
    </source>
</evidence>
<keyword evidence="4" id="KW-0560">Oxidoreductase</keyword>
<dbReference type="EC" id="1.1.1.169" evidence="2"/>
<dbReference type="OrthoDB" id="73846at2759"/>
<dbReference type="HOGENOM" id="CLU_031468_10_2_1"/>
<dbReference type="Proteomes" id="UP000053257">
    <property type="component" value="Unassembled WGS sequence"/>
</dbReference>
<accession>A0A0C3SFG5</accession>
<evidence type="ECO:0000256" key="1">
    <source>
        <dbReference type="ARBA" id="ARBA00007870"/>
    </source>
</evidence>
<feature type="domain" description="Ketopantoate reductase N-terminal" evidence="6">
    <location>
        <begin position="3"/>
        <end position="169"/>
    </location>
</feature>
<proteinExistence type="inferred from homology"/>
<dbReference type="GO" id="GO:0015940">
    <property type="term" value="P:pantothenate biosynthetic process"/>
    <property type="evidence" value="ECO:0007669"/>
    <property type="project" value="InterPro"/>
</dbReference>
<dbReference type="STRING" id="745531.A0A0C3SFG5"/>